<feature type="compositionally biased region" description="Acidic residues" evidence="1">
    <location>
        <begin position="58"/>
        <end position="81"/>
    </location>
</feature>
<feature type="compositionally biased region" description="Basic residues" evidence="1">
    <location>
        <begin position="269"/>
        <end position="278"/>
    </location>
</feature>
<dbReference type="InterPro" id="IPR027973">
    <property type="entry name" value="FSAF1-like"/>
</dbReference>
<evidence type="ECO:0008006" key="4">
    <source>
        <dbReference type="Google" id="ProtNLM"/>
    </source>
</evidence>
<gene>
    <name evidence="2" type="ORF">AMS68_004166</name>
</gene>
<reference evidence="2 3" key="1">
    <citation type="journal article" date="2016" name="Sci. Rep.">
        <title>Peltaster fructicola genome reveals evolution from an invasive phytopathogen to an ectophytic parasite.</title>
        <authorList>
            <person name="Xu C."/>
            <person name="Chen H."/>
            <person name="Gleason M.L."/>
            <person name="Xu J.R."/>
            <person name="Liu H."/>
            <person name="Zhang R."/>
            <person name="Sun G."/>
        </authorList>
    </citation>
    <scope>NUCLEOTIDE SEQUENCE [LARGE SCALE GENOMIC DNA]</scope>
    <source>
        <strain evidence="2 3">LNHT1506</strain>
    </source>
</reference>
<feature type="compositionally biased region" description="Basic and acidic residues" evidence="1">
    <location>
        <begin position="12"/>
        <end position="21"/>
    </location>
</feature>
<protein>
    <recommendedName>
        <fullName evidence="4">Protein FAF1</fullName>
    </recommendedName>
</protein>
<dbReference type="Pfam" id="PF15375">
    <property type="entry name" value="FSAF1"/>
    <property type="match status" value="1"/>
</dbReference>
<evidence type="ECO:0000313" key="3">
    <source>
        <dbReference type="Proteomes" id="UP000503462"/>
    </source>
</evidence>
<dbReference type="OrthoDB" id="5556956at2759"/>
<feature type="compositionally biased region" description="Basic residues" evidence="1">
    <location>
        <begin position="1"/>
        <end position="11"/>
    </location>
</feature>
<dbReference type="PANTHER" id="PTHR28096:SF1">
    <property type="entry name" value="PROTEIN FAF1"/>
    <property type="match status" value="1"/>
</dbReference>
<dbReference type="EMBL" id="CP051141">
    <property type="protein sequence ID" value="QIW98648.1"/>
    <property type="molecule type" value="Genomic_DNA"/>
</dbReference>
<dbReference type="InterPro" id="IPR053030">
    <property type="entry name" value="Ribosomal_biogenesis_FAF1-like"/>
</dbReference>
<feature type="region of interest" description="Disordered" evidence="1">
    <location>
        <begin position="1"/>
        <end position="33"/>
    </location>
</feature>
<dbReference type="GO" id="GO:0005730">
    <property type="term" value="C:nucleolus"/>
    <property type="evidence" value="ECO:0007669"/>
    <property type="project" value="TreeGrafter"/>
</dbReference>
<dbReference type="PANTHER" id="PTHR28096">
    <property type="entry name" value="PROTEIN FAF1"/>
    <property type="match status" value="1"/>
</dbReference>
<evidence type="ECO:0000256" key="1">
    <source>
        <dbReference type="SAM" id="MobiDB-lite"/>
    </source>
</evidence>
<keyword evidence="3" id="KW-1185">Reference proteome</keyword>
<dbReference type="GO" id="GO:0000462">
    <property type="term" value="P:maturation of SSU-rRNA from tricistronic rRNA transcript (SSU-rRNA, 5.8S rRNA, LSU-rRNA)"/>
    <property type="evidence" value="ECO:0007669"/>
    <property type="project" value="TreeGrafter"/>
</dbReference>
<proteinExistence type="predicted"/>
<name>A0A6H0XVK5_9PEZI</name>
<dbReference type="Proteomes" id="UP000503462">
    <property type="component" value="Chromosome 3"/>
</dbReference>
<feature type="region of interest" description="Disordered" evidence="1">
    <location>
        <begin position="232"/>
        <end position="278"/>
    </location>
</feature>
<sequence>MAVMLGKKRRRAEPEDHHEAAESSSDDEATARALFQRAFEAKFKPLDKEALSLQPSEQESDESNDVEAEDDWEGVSGSDDVEVIEVHDSGNAMDQASLSREKKAFMSGRIPTSADPVKATKTKQSDTQDEAEVANLKNDMALQRLLKESHLLDASTYNSTGADVQGKSRLKALDLRIQDLGGKASHLSQKNMPLSHRRGIEAKTVDREQKRRKEASDNGIILERAKFATKNIKPREKGIGGPSVGRFQGGMLKLSGKDVRSIESTRTSVRGRKRGRGR</sequence>
<evidence type="ECO:0000313" key="2">
    <source>
        <dbReference type="EMBL" id="QIW98648.1"/>
    </source>
</evidence>
<organism evidence="2 3">
    <name type="scientific">Peltaster fructicola</name>
    <dbReference type="NCBI Taxonomy" id="286661"/>
    <lineage>
        <taxon>Eukaryota</taxon>
        <taxon>Fungi</taxon>
        <taxon>Dikarya</taxon>
        <taxon>Ascomycota</taxon>
        <taxon>Pezizomycotina</taxon>
        <taxon>Dothideomycetes</taxon>
        <taxon>Dothideomycetes incertae sedis</taxon>
        <taxon>Peltaster</taxon>
    </lineage>
</organism>
<accession>A0A6H0XVK5</accession>
<feature type="region of interest" description="Disordered" evidence="1">
    <location>
        <begin position="106"/>
        <end position="130"/>
    </location>
</feature>
<dbReference type="AlphaFoldDB" id="A0A6H0XVK5"/>
<feature type="region of interest" description="Disordered" evidence="1">
    <location>
        <begin position="46"/>
        <end position="81"/>
    </location>
</feature>